<dbReference type="CDD" id="cd17324">
    <property type="entry name" value="MFS_NepI_like"/>
    <property type="match status" value="1"/>
</dbReference>
<dbReference type="AlphaFoldDB" id="A0A1X0AV90"/>
<dbReference type="PROSITE" id="PS50850">
    <property type="entry name" value="MFS"/>
    <property type="match status" value="1"/>
</dbReference>
<evidence type="ECO:0000256" key="3">
    <source>
        <dbReference type="ARBA" id="ARBA00022448"/>
    </source>
</evidence>
<feature type="transmembrane region" description="Helical" evidence="8">
    <location>
        <begin position="356"/>
        <end position="376"/>
    </location>
</feature>
<dbReference type="OrthoDB" id="63984at2"/>
<dbReference type="Gene3D" id="1.20.1250.20">
    <property type="entry name" value="MFS general substrate transporter like domains"/>
    <property type="match status" value="2"/>
</dbReference>
<dbReference type="Proteomes" id="UP000192448">
    <property type="component" value="Unassembled WGS sequence"/>
</dbReference>
<keyword evidence="11" id="KW-1185">Reference proteome</keyword>
<keyword evidence="3" id="KW-0813">Transport</keyword>
<dbReference type="GO" id="GO:0005886">
    <property type="term" value="C:plasma membrane"/>
    <property type="evidence" value="ECO:0007669"/>
    <property type="project" value="UniProtKB-SubCell"/>
</dbReference>
<evidence type="ECO:0000256" key="8">
    <source>
        <dbReference type="SAM" id="Phobius"/>
    </source>
</evidence>
<feature type="transmembrane region" description="Helical" evidence="8">
    <location>
        <begin position="54"/>
        <end position="79"/>
    </location>
</feature>
<evidence type="ECO:0000256" key="7">
    <source>
        <dbReference type="ARBA" id="ARBA00023136"/>
    </source>
</evidence>
<dbReference type="STRING" id="1927124.BST13_18220"/>
<evidence type="ECO:0000256" key="5">
    <source>
        <dbReference type="ARBA" id="ARBA00022692"/>
    </source>
</evidence>
<accession>A0A1X0AV90</accession>
<feature type="transmembrane region" description="Helical" evidence="8">
    <location>
        <begin position="297"/>
        <end position="319"/>
    </location>
</feature>
<reference evidence="10 11" key="1">
    <citation type="submission" date="2017-02" db="EMBL/GenBank/DDBJ databases">
        <title>The new phylogeny of genus Mycobacterium.</title>
        <authorList>
            <person name="Tortoli E."/>
            <person name="Trovato A."/>
            <person name="Cirillo D.M."/>
        </authorList>
    </citation>
    <scope>NUCLEOTIDE SEQUENCE [LARGE SCALE GENOMIC DNA]</scope>
    <source>
        <strain evidence="10 11">RW6</strain>
    </source>
</reference>
<comment type="similarity">
    <text evidence="2">Belongs to the major facilitator superfamily.</text>
</comment>
<evidence type="ECO:0000313" key="11">
    <source>
        <dbReference type="Proteomes" id="UP000192448"/>
    </source>
</evidence>
<organism evidence="10 11">
    <name type="scientific">Mycobacterium aquaticum</name>
    <dbReference type="NCBI Taxonomy" id="1927124"/>
    <lineage>
        <taxon>Bacteria</taxon>
        <taxon>Bacillati</taxon>
        <taxon>Actinomycetota</taxon>
        <taxon>Actinomycetes</taxon>
        <taxon>Mycobacteriales</taxon>
        <taxon>Mycobacteriaceae</taxon>
        <taxon>Mycobacterium</taxon>
    </lineage>
</organism>
<dbReference type="InterPro" id="IPR020846">
    <property type="entry name" value="MFS_dom"/>
</dbReference>
<dbReference type="PANTHER" id="PTHR43271">
    <property type="entry name" value="BLL2771 PROTEIN"/>
    <property type="match status" value="1"/>
</dbReference>
<evidence type="ECO:0000256" key="1">
    <source>
        <dbReference type="ARBA" id="ARBA00004651"/>
    </source>
</evidence>
<keyword evidence="4" id="KW-1003">Cell membrane</keyword>
<evidence type="ECO:0000313" key="10">
    <source>
        <dbReference type="EMBL" id="ORA33909.1"/>
    </source>
</evidence>
<feature type="domain" description="Major facilitator superfamily (MFS) profile" evidence="9">
    <location>
        <begin position="25"/>
        <end position="407"/>
    </location>
</feature>
<feature type="transmembrane region" description="Helical" evidence="8">
    <location>
        <begin position="382"/>
        <end position="404"/>
    </location>
</feature>
<keyword evidence="5 8" id="KW-0812">Transmembrane</keyword>
<comment type="subcellular location">
    <subcellularLocation>
        <location evidence="1">Cell membrane</location>
        <topology evidence="1">Multi-pass membrane protein</topology>
    </subcellularLocation>
</comment>
<keyword evidence="7 8" id="KW-0472">Membrane</keyword>
<feature type="transmembrane region" description="Helical" evidence="8">
    <location>
        <begin position="149"/>
        <end position="168"/>
    </location>
</feature>
<proteinExistence type="inferred from homology"/>
<dbReference type="PANTHER" id="PTHR43271:SF1">
    <property type="entry name" value="INNER MEMBRANE TRANSPORT PROTEIN YNFM"/>
    <property type="match status" value="1"/>
</dbReference>
<dbReference type="Pfam" id="PF07690">
    <property type="entry name" value="MFS_1"/>
    <property type="match status" value="1"/>
</dbReference>
<evidence type="ECO:0000256" key="4">
    <source>
        <dbReference type="ARBA" id="ARBA00022475"/>
    </source>
</evidence>
<dbReference type="GO" id="GO:0022857">
    <property type="term" value="F:transmembrane transporter activity"/>
    <property type="evidence" value="ECO:0007669"/>
    <property type="project" value="InterPro"/>
</dbReference>
<feature type="transmembrane region" description="Helical" evidence="8">
    <location>
        <begin position="25"/>
        <end position="42"/>
    </location>
</feature>
<dbReference type="EMBL" id="MVHF01000018">
    <property type="protein sequence ID" value="ORA33909.1"/>
    <property type="molecule type" value="Genomic_DNA"/>
</dbReference>
<evidence type="ECO:0000256" key="2">
    <source>
        <dbReference type="ARBA" id="ARBA00008335"/>
    </source>
</evidence>
<evidence type="ECO:0000259" key="9">
    <source>
        <dbReference type="PROSITE" id="PS50850"/>
    </source>
</evidence>
<protein>
    <submittedName>
        <fullName evidence="10">MFS transporter</fullName>
    </submittedName>
</protein>
<dbReference type="InterPro" id="IPR036259">
    <property type="entry name" value="MFS_trans_sf"/>
</dbReference>
<evidence type="ECO:0000256" key="6">
    <source>
        <dbReference type="ARBA" id="ARBA00022989"/>
    </source>
</evidence>
<keyword evidence="6 8" id="KW-1133">Transmembrane helix</keyword>
<feature type="transmembrane region" description="Helical" evidence="8">
    <location>
        <begin position="174"/>
        <end position="196"/>
    </location>
</feature>
<gene>
    <name evidence="10" type="ORF">BST13_18220</name>
</gene>
<feature type="transmembrane region" description="Helical" evidence="8">
    <location>
        <begin position="267"/>
        <end position="290"/>
    </location>
</feature>
<dbReference type="RefSeq" id="WP_083165435.1">
    <property type="nucleotide sequence ID" value="NZ_MVHF01000018.1"/>
</dbReference>
<dbReference type="InterPro" id="IPR011701">
    <property type="entry name" value="MFS"/>
</dbReference>
<dbReference type="SUPFAM" id="SSF103473">
    <property type="entry name" value="MFS general substrate transporter"/>
    <property type="match status" value="1"/>
</dbReference>
<feature type="transmembrane region" description="Helical" evidence="8">
    <location>
        <begin position="325"/>
        <end position="344"/>
    </location>
</feature>
<feature type="transmembrane region" description="Helical" evidence="8">
    <location>
        <begin position="91"/>
        <end position="110"/>
    </location>
</feature>
<comment type="caution">
    <text evidence="10">The sequence shown here is derived from an EMBL/GenBank/DDBJ whole genome shotgun (WGS) entry which is preliminary data.</text>
</comment>
<feature type="transmembrane region" description="Helical" evidence="8">
    <location>
        <begin position="116"/>
        <end position="137"/>
    </location>
</feature>
<name>A0A1X0AV90_9MYCO</name>
<sequence length="407" mass="41708">MKSASLSRKQTWAGHRRGSTEYRRLLAALFCAGIATFAQLYSPQGVLPQISADLGVGAASAALMVSACTIGLAVGVIPWSMIADRIGRVKAMSLSVLSSSVLGLLTPFAPTFHLLLAGRLLQGLVIAGVPAIAIAYLTEEIAAEHAARAAGTFVSGTSIGGLLGRVVAGPVTDIATWRVGMLTVAVLCAAAAAGFVKLAPQSRGFTPSNGLGTGPEGTVAHRLWSNLRSPRQLTLFAQGFLLMGGFVAIYNFLAFRLTAAPYHLPGTVVSLIFFAYLAGTGASTLAGALATRFGRKAVLLTSIAIMLIGVATTLCANLFLVLVGLVVTTVGFFAAHAIATGWAGRGATVGKAQASSLYNLFYYAGSSIIGWFGGIALDFAGWAAVASTVLILAGVAAAAAAFFLPRN</sequence>
<feature type="transmembrane region" description="Helical" evidence="8">
    <location>
        <begin position="233"/>
        <end position="255"/>
    </location>
</feature>